<protein>
    <submittedName>
        <fullName evidence="1">Uncharacterized protein</fullName>
    </submittedName>
</protein>
<gene>
    <name evidence="1" type="ORF">MENTE1834_LOCUS17892</name>
</gene>
<dbReference type="EMBL" id="CAVMJV010000020">
    <property type="protein sequence ID" value="CAK5067627.1"/>
    <property type="molecule type" value="Genomic_DNA"/>
</dbReference>
<comment type="caution">
    <text evidence="1">The sequence shown here is derived from an EMBL/GenBank/DDBJ whole genome shotgun (WGS) entry which is preliminary data.</text>
</comment>
<sequence>MPCGHIIGSLPFIKGTNKTSPITKIMIIETKESLSTILNRLVFLIGLISFE</sequence>
<evidence type="ECO:0000313" key="1">
    <source>
        <dbReference type="EMBL" id="CAK5067627.1"/>
    </source>
</evidence>
<reference evidence="1" key="1">
    <citation type="submission" date="2023-11" db="EMBL/GenBank/DDBJ databases">
        <authorList>
            <person name="Poullet M."/>
        </authorList>
    </citation>
    <scope>NUCLEOTIDE SEQUENCE</scope>
    <source>
        <strain evidence="1">E1834</strain>
    </source>
</reference>
<keyword evidence="2" id="KW-1185">Reference proteome</keyword>
<evidence type="ECO:0000313" key="2">
    <source>
        <dbReference type="Proteomes" id="UP001497535"/>
    </source>
</evidence>
<organism evidence="1 2">
    <name type="scientific">Meloidogyne enterolobii</name>
    <name type="common">Root-knot nematode worm</name>
    <name type="synonym">Meloidogyne mayaguensis</name>
    <dbReference type="NCBI Taxonomy" id="390850"/>
    <lineage>
        <taxon>Eukaryota</taxon>
        <taxon>Metazoa</taxon>
        <taxon>Ecdysozoa</taxon>
        <taxon>Nematoda</taxon>
        <taxon>Chromadorea</taxon>
        <taxon>Rhabditida</taxon>
        <taxon>Tylenchina</taxon>
        <taxon>Tylenchomorpha</taxon>
        <taxon>Tylenchoidea</taxon>
        <taxon>Meloidogynidae</taxon>
        <taxon>Meloidogyninae</taxon>
        <taxon>Meloidogyne</taxon>
    </lineage>
</organism>
<proteinExistence type="predicted"/>
<dbReference type="Proteomes" id="UP001497535">
    <property type="component" value="Unassembled WGS sequence"/>
</dbReference>
<name>A0ACB0YXQ0_MELEN</name>
<accession>A0ACB0YXQ0</accession>